<proteinExistence type="predicted"/>
<protein>
    <submittedName>
        <fullName evidence="1">Uncharacterized protein</fullName>
    </submittedName>
</protein>
<accession>A0A9J5Y7G2</accession>
<keyword evidence="2" id="KW-1185">Reference proteome</keyword>
<dbReference type="Proteomes" id="UP000824120">
    <property type="component" value="Chromosome 7"/>
</dbReference>
<dbReference type="EMBL" id="JACXVP010000007">
    <property type="protein sequence ID" value="KAG5596085.1"/>
    <property type="molecule type" value="Genomic_DNA"/>
</dbReference>
<evidence type="ECO:0000313" key="1">
    <source>
        <dbReference type="EMBL" id="KAG5596085.1"/>
    </source>
</evidence>
<gene>
    <name evidence="1" type="ORF">H5410_037317</name>
</gene>
<reference evidence="1 2" key="1">
    <citation type="submission" date="2020-09" db="EMBL/GenBank/DDBJ databases">
        <title>De no assembly of potato wild relative species, Solanum commersonii.</title>
        <authorList>
            <person name="Cho K."/>
        </authorList>
    </citation>
    <scope>NUCLEOTIDE SEQUENCE [LARGE SCALE GENOMIC DNA]</scope>
    <source>
        <strain evidence="1">LZ3.2</strain>
        <tissue evidence="1">Leaf</tissue>
    </source>
</reference>
<evidence type="ECO:0000313" key="2">
    <source>
        <dbReference type="Proteomes" id="UP000824120"/>
    </source>
</evidence>
<dbReference type="OrthoDB" id="1300216at2759"/>
<organism evidence="1 2">
    <name type="scientific">Solanum commersonii</name>
    <name type="common">Commerson's wild potato</name>
    <name type="synonym">Commerson's nightshade</name>
    <dbReference type="NCBI Taxonomy" id="4109"/>
    <lineage>
        <taxon>Eukaryota</taxon>
        <taxon>Viridiplantae</taxon>
        <taxon>Streptophyta</taxon>
        <taxon>Embryophyta</taxon>
        <taxon>Tracheophyta</taxon>
        <taxon>Spermatophyta</taxon>
        <taxon>Magnoliopsida</taxon>
        <taxon>eudicotyledons</taxon>
        <taxon>Gunneridae</taxon>
        <taxon>Pentapetalae</taxon>
        <taxon>asterids</taxon>
        <taxon>lamiids</taxon>
        <taxon>Solanales</taxon>
        <taxon>Solanaceae</taxon>
        <taxon>Solanoideae</taxon>
        <taxon>Solaneae</taxon>
        <taxon>Solanum</taxon>
    </lineage>
</organism>
<dbReference type="AlphaFoldDB" id="A0A9J5Y7G2"/>
<sequence length="186" mass="21649">MLPLHNLLVDVVHKILLPRKQKQTEANYLDITRMELLLSKKPTNLPQLMLCHMRCIYVRIKMHSLGYGFWLGDIFEFLHIHPLHDQWSRPRLMGRLVKVPSICEVQDTEAKPLRKDHGSDKLHLPYKVEHAGWIEENDYLKGELLKSKTTLEIEQSLNSTYLKGLFELLKTHPTLFPAPSPSSKLP</sequence>
<comment type="caution">
    <text evidence="1">The sequence shown here is derived from an EMBL/GenBank/DDBJ whole genome shotgun (WGS) entry which is preliminary data.</text>
</comment>
<name>A0A9J5Y7G2_SOLCO</name>